<reference evidence="2" key="1">
    <citation type="submission" date="2020-07" db="EMBL/GenBank/DDBJ databases">
        <authorList>
            <person name="Nazaruddin N."/>
        </authorList>
    </citation>
    <scope>NUCLEOTIDE SEQUENCE</scope>
</reference>
<accession>A0A6V7HAB6</accession>
<evidence type="ECO:0000313" key="2">
    <source>
        <dbReference type="EMBL" id="CAD1476760.1"/>
    </source>
</evidence>
<protein>
    <submittedName>
        <fullName evidence="2">Uncharacterized protein</fullName>
    </submittedName>
</protein>
<dbReference type="AlphaFoldDB" id="A0A6V7HAB6"/>
<feature type="compositionally biased region" description="Basic and acidic residues" evidence="1">
    <location>
        <begin position="1"/>
        <end position="17"/>
    </location>
</feature>
<sequence>MDRGRGEDESISRERGLSNKPTGRQVGSSLIPASAADREGGWTMRFSSLRRRKLSVRLLFLLGPHSHTRCRADKSPRRGLVGCRPQECDLSLRVMREIEPVDLIARHEQTCEIPRADIKITVATVQHQKVSFSTKISFLCISVCFDTFFAN</sequence>
<gene>
    <name evidence="2" type="ORF">MHI_LOCUS681034</name>
</gene>
<feature type="non-terminal residue" evidence="2">
    <location>
        <position position="1"/>
    </location>
</feature>
<proteinExistence type="predicted"/>
<organism evidence="2 3">
    <name type="scientific">Heterotrigona itama</name>
    <dbReference type="NCBI Taxonomy" id="395501"/>
    <lineage>
        <taxon>Eukaryota</taxon>
        <taxon>Metazoa</taxon>
        <taxon>Ecdysozoa</taxon>
        <taxon>Arthropoda</taxon>
        <taxon>Hexapoda</taxon>
        <taxon>Insecta</taxon>
        <taxon>Pterygota</taxon>
        <taxon>Neoptera</taxon>
        <taxon>Endopterygota</taxon>
        <taxon>Hymenoptera</taxon>
        <taxon>Apocrita</taxon>
        <taxon>Aculeata</taxon>
        <taxon>Apoidea</taxon>
        <taxon>Anthophila</taxon>
        <taxon>Apidae</taxon>
        <taxon>Heterotrigona</taxon>
    </lineage>
</organism>
<feature type="compositionally biased region" description="Polar residues" evidence="1">
    <location>
        <begin position="19"/>
        <end position="28"/>
    </location>
</feature>
<dbReference type="Proteomes" id="UP000752696">
    <property type="component" value="Unassembled WGS sequence"/>
</dbReference>
<dbReference type="EMBL" id="CAJDYZ010009559">
    <property type="protein sequence ID" value="CAD1476760.1"/>
    <property type="molecule type" value="Genomic_DNA"/>
</dbReference>
<dbReference type="OrthoDB" id="10491004at2759"/>
<evidence type="ECO:0000256" key="1">
    <source>
        <dbReference type="SAM" id="MobiDB-lite"/>
    </source>
</evidence>
<feature type="region of interest" description="Disordered" evidence="1">
    <location>
        <begin position="1"/>
        <end position="32"/>
    </location>
</feature>
<evidence type="ECO:0000313" key="3">
    <source>
        <dbReference type="Proteomes" id="UP000752696"/>
    </source>
</evidence>
<name>A0A6V7HAB6_9HYME</name>
<comment type="caution">
    <text evidence="2">The sequence shown here is derived from an EMBL/GenBank/DDBJ whole genome shotgun (WGS) entry which is preliminary data.</text>
</comment>
<keyword evidence="3" id="KW-1185">Reference proteome</keyword>